<evidence type="ECO:0000313" key="2">
    <source>
        <dbReference type="Proteomes" id="UP000655830"/>
    </source>
</evidence>
<name>A0A926EJX3_9FIRM</name>
<dbReference type="AlphaFoldDB" id="A0A926EJX3"/>
<reference evidence="1" key="1">
    <citation type="submission" date="2020-08" db="EMBL/GenBank/DDBJ databases">
        <title>Genome public.</title>
        <authorList>
            <person name="Liu C."/>
            <person name="Sun Q."/>
        </authorList>
    </citation>
    <scope>NUCLEOTIDE SEQUENCE</scope>
    <source>
        <strain evidence="1">NSJ-12</strain>
    </source>
</reference>
<comment type="caution">
    <text evidence="1">The sequence shown here is derived from an EMBL/GenBank/DDBJ whole genome shotgun (WGS) entry which is preliminary data.</text>
</comment>
<dbReference type="Proteomes" id="UP000655830">
    <property type="component" value="Unassembled WGS sequence"/>
</dbReference>
<gene>
    <name evidence="1" type="ORF">H8718_16260</name>
</gene>
<dbReference type="Pfam" id="PF05133">
    <property type="entry name" value="SPP1_portal"/>
    <property type="match status" value="1"/>
</dbReference>
<keyword evidence="2" id="KW-1185">Reference proteome</keyword>
<protein>
    <submittedName>
        <fullName evidence="1">Phage portal protein</fullName>
    </submittedName>
</protein>
<organism evidence="1 2">
    <name type="scientific">Zhenhengia yiwuensis</name>
    <dbReference type="NCBI Taxonomy" id="2763666"/>
    <lineage>
        <taxon>Bacteria</taxon>
        <taxon>Bacillati</taxon>
        <taxon>Bacillota</taxon>
        <taxon>Clostridia</taxon>
        <taxon>Lachnospirales</taxon>
        <taxon>Lachnospiraceae</taxon>
        <taxon>Zhenhengia</taxon>
    </lineage>
</organism>
<sequence>MDSQDLFIIEEYIREFLASKQRKLMFQGQQYYDNEPEDTEMPHAFMYNLVDEKVQYLLGQEVTISCDDEQYLEEVKNVLGDNYLYKLQLLTTEAANKGIAWSQVYFNEEGRMKFFLHKSEQICPVWVDDSHTALKWVVRIYEIEEYKGKNKEKITKVEVYDHQATYFYILENGKLILDSEKYLSLPDSQEFGHFTMDGEQYSFGKVPFVYCKNNNREIPDLKYVKELIDAYACNRKRLDDLLEDFKNFFVVLVGYAGNPENTKTLEDMLKRRMIEIESDGSVEFKTPTIDTTANESHNNTLKDDINLYGRSVDRNKMLGGNAPSGVALKTLYSGLDLKCNKLEVELKNYFKNLMYFINEYLKLLRKTVTDKPITLECNRDITMNETDIVNNCKNSVGVVSSRSIIERHPYAKSLEEELERIKQDEAINPEKYAKLLKELADNHDKEE</sequence>
<proteinExistence type="predicted"/>
<evidence type="ECO:0000313" key="1">
    <source>
        <dbReference type="EMBL" id="MBC8581071.1"/>
    </source>
</evidence>
<accession>A0A926EJX3</accession>
<dbReference type="RefSeq" id="WP_249333796.1">
    <property type="nucleotide sequence ID" value="NZ_JACRSY010000036.1"/>
</dbReference>
<dbReference type="InterPro" id="IPR021145">
    <property type="entry name" value="Portal_protein_SPP1_Gp6-like"/>
</dbReference>
<dbReference type="EMBL" id="JACRSY010000036">
    <property type="protein sequence ID" value="MBC8581071.1"/>
    <property type="molecule type" value="Genomic_DNA"/>
</dbReference>